<dbReference type="InterPro" id="IPR004507">
    <property type="entry name" value="UbiX-like"/>
</dbReference>
<reference evidence="9" key="1">
    <citation type="submission" date="2016-10" db="EMBL/GenBank/DDBJ databases">
        <authorList>
            <person name="Varghese N."/>
            <person name="Submissions S."/>
        </authorList>
    </citation>
    <scope>NUCLEOTIDE SEQUENCE [LARGE SCALE GENOMIC DNA]</scope>
    <source>
        <strain evidence="9">CGMCC 1.6854</strain>
    </source>
</reference>
<comment type="similarity">
    <text evidence="6">Belongs to the UbiX/PAD1 family. YclB subfamily.</text>
</comment>
<dbReference type="Pfam" id="PF02441">
    <property type="entry name" value="Flavoprotein"/>
    <property type="match status" value="1"/>
</dbReference>
<keyword evidence="2 6" id="KW-0285">Flavoprotein</keyword>
<dbReference type="NCBIfam" id="TIGR00421">
    <property type="entry name" value="ubiX_pad"/>
    <property type="match status" value="1"/>
</dbReference>
<dbReference type="AlphaFoldDB" id="A0A1G9V3M8"/>
<dbReference type="RefSeq" id="WP_090233416.1">
    <property type="nucleotide sequence ID" value="NZ_FNHW01000001.1"/>
</dbReference>
<evidence type="ECO:0000256" key="2">
    <source>
        <dbReference type="ARBA" id="ARBA00022630"/>
    </source>
</evidence>
<feature type="binding site" evidence="6">
    <location>
        <begin position="9"/>
        <end position="11"/>
    </location>
    <ligand>
        <name>FMN</name>
        <dbReference type="ChEBI" id="CHEBI:58210"/>
    </ligand>
</feature>
<dbReference type="InterPro" id="IPR036551">
    <property type="entry name" value="Flavin_trans-like"/>
</dbReference>
<dbReference type="HAMAP" id="MF_01984">
    <property type="entry name" value="ubiX_pad"/>
    <property type="match status" value="1"/>
</dbReference>
<keyword evidence="1 6" id="KW-0637">Prenyltransferase</keyword>
<evidence type="ECO:0000259" key="7">
    <source>
        <dbReference type="Pfam" id="PF02441"/>
    </source>
</evidence>
<dbReference type="OrthoDB" id="9781577at2"/>
<dbReference type="Gene3D" id="3.40.50.1950">
    <property type="entry name" value="Flavin prenyltransferase-like"/>
    <property type="match status" value="1"/>
</dbReference>
<dbReference type="InterPro" id="IPR003382">
    <property type="entry name" value="Flavoprotein"/>
</dbReference>
<evidence type="ECO:0000256" key="3">
    <source>
        <dbReference type="ARBA" id="ARBA00022643"/>
    </source>
</evidence>
<sequence length="192" mass="21571">MRIIVGITGATGVVFGIRILELLKQANVETHLVMSPWATANIPFETSYTVKEVEGMADFSYSYKDQAARISSGSFRVDGMIVAPCSMKSLASIRMGLADNLLTRAADVMLKERKKLLLMTRETPLSTIHLENMLELSRMGTIIIPPMPAFYNHPQDLGDMVDHIAFRALDQFDIHLSEARRWEGMKPKKQED</sequence>
<dbReference type="PANTHER" id="PTHR43374:SF1">
    <property type="entry name" value="FLAVIN PRENYLTRANSFERASE PAD1, MITOCHONDRIAL"/>
    <property type="match status" value="1"/>
</dbReference>
<dbReference type="EMBL" id="FNHW01000001">
    <property type="protein sequence ID" value="SDM66804.1"/>
    <property type="molecule type" value="Genomic_DNA"/>
</dbReference>
<evidence type="ECO:0000256" key="6">
    <source>
        <dbReference type="HAMAP-Rule" id="MF_01986"/>
    </source>
</evidence>
<keyword evidence="6" id="KW-0216">Detoxification</keyword>
<dbReference type="GO" id="GO:0106141">
    <property type="term" value="F:flavin prenyltransferase activity"/>
    <property type="evidence" value="ECO:0007669"/>
    <property type="project" value="UniProtKB-EC"/>
</dbReference>
<dbReference type="EC" id="2.5.1.129" evidence="6"/>
<proteinExistence type="inferred from homology"/>
<dbReference type="GO" id="GO:0016831">
    <property type="term" value="F:carboxy-lyase activity"/>
    <property type="evidence" value="ECO:0007669"/>
    <property type="project" value="TreeGrafter"/>
</dbReference>
<dbReference type="SUPFAM" id="SSF52507">
    <property type="entry name" value="Homo-oligomeric flavin-containing Cys decarboxylases, HFCD"/>
    <property type="match status" value="1"/>
</dbReference>
<protein>
    <recommendedName>
        <fullName evidence="6">Probable UbiX-like flavin prenyltransferase</fullName>
        <ecNumber evidence="6">2.5.1.129</ecNumber>
    </recommendedName>
    <alternativeName>
        <fullName evidence="6">Phenolic acid decarboxylase subunit B</fullName>
        <shortName evidence="6">PAD</shortName>
    </alternativeName>
</protein>
<feature type="domain" description="Flavoprotein" evidence="7">
    <location>
        <begin position="1"/>
        <end position="165"/>
    </location>
</feature>
<comment type="subunit">
    <text evidence="6">Homododecamer.</text>
</comment>
<comment type="catalytic activity">
    <reaction evidence="5 6">
        <text>dimethylallyl phosphate + FMNH2 = prenylated FMNH2 + phosphate</text>
        <dbReference type="Rhea" id="RHEA:37743"/>
        <dbReference type="ChEBI" id="CHEBI:43474"/>
        <dbReference type="ChEBI" id="CHEBI:57618"/>
        <dbReference type="ChEBI" id="CHEBI:87467"/>
        <dbReference type="ChEBI" id="CHEBI:88052"/>
        <dbReference type="EC" id="2.5.1.129"/>
    </reaction>
</comment>
<dbReference type="Proteomes" id="UP000199544">
    <property type="component" value="Unassembled WGS sequence"/>
</dbReference>
<evidence type="ECO:0000256" key="5">
    <source>
        <dbReference type="ARBA" id="ARBA00050612"/>
    </source>
</evidence>
<evidence type="ECO:0000256" key="1">
    <source>
        <dbReference type="ARBA" id="ARBA00022602"/>
    </source>
</evidence>
<keyword evidence="4 6" id="KW-0808">Transferase</keyword>
<keyword evidence="6" id="KW-0058">Aromatic hydrocarbons catabolism</keyword>
<name>A0A1G9V3M8_9BACL</name>
<accession>A0A1G9V3M8</accession>
<organism evidence="8 9">
    <name type="scientific">Fictibacillus solisalsi</name>
    <dbReference type="NCBI Taxonomy" id="459525"/>
    <lineage>
        <taxon>Bacteria</taxon>
        <taxon>Bacillati</taxon>
        <taxon>Bacillota</taxon>
        <taxon>Bacilli</taxon>
        <taxon>Bacillales</taxon>
        <taxon>Fictibacillaceae</taxon>
        <taxon>Fictibacillus</taxon>
    </lineage>
</organism>
<keyword evidence="9" id="KW-1185">Reference proteome</keyword>
<feature type="binding site" evidence="6">
    <location>
        <position position="121"/>
    </location>
    <ligand>
        <name>FMN</name>
        <dbReference type="ChEBI" id="CHEBI:58210"/>
    </ligand>
</feature>
<dbReference type="HAMAP" id="MF_01986">
    <property type="entry name" value="ubiX_pad_yclB"/>
    <property type="match status" value="1"/>
</dbReference>
<feature type="binding site" evidence="6">
    <location>
        <position position="35"/>
    </location>
    <ligand>
        <name>FMN</name>
        <dbReference type="ChEBI" id="CHEBI:58210"/>
    </ligand>
</feature>
<dbReference type="GO" id="GO:0009636">
    <property type="term" value="P:response to toxic substance"/>
    <property type="evidence" value="ECO:0007669"/>
    <property type="project" value="UniProtKB-KW"/>
</dbReference>
<gene>
    <name evidence="8" type="ORF">SAMN04488137_1342</name>
</gene>
<dbReference type="InterPro" id="IPR032901">
    <property type="entry name" value="UbiX_pad_YclB"/>
</dbReference>
<evidence type="ECO:0000313" key="8">
    <source>
        <dbReference type="EMBL" id="SDM66804.1"/>
    </source>
</evidence>
<dbReference type="PANTHER" id="PTHR43374">
    <property type="entry name" value="FLAVIN PRENYLTRANSFERASE"/>
    <property type="match status" value="1"/>
</dbReference>
<feature type="binding site" evidence="6">
    <location>
        <begin position="86"/>
        <end position="89"/>
    </location>
    <ligand>
        <name>FMN</name>
        <dbReference type="ChEBI" id="CHEBI:58210"/>
    </ligand>
</feature>
<evidence type="ECO:0000313" key="9">
    <source>
        <dbReference type="Proteomes" id="UP000199544"/>
    </source>
</evidence>
<keyword evidence="3 6" id="KW-0288">FMN</keyword>
<evidence type="ECO:0000256" key="4">
    <source>
        <dbReference type="ARBA" id="ARBA00022679"/>
    </source>
</evidence>
<dbReference type="STRING" id="459525.SAMN04488137_1342"/>
<comment type="function">
    <text evidence="6">Involved in the non-oxidative decarboxylation and detoxification of phenolic derivatives. Flavin prenyltransferase that catalyzes the synthesis of the prenylated FMN cofactor (prenyl-FMN) for phenolic acid decarboxylase.</text>
</comment>
<dbReference type="FunFam" id="3.40.50.1950:FF:000001">
    <property type="entry name" value="Flavin prenyltransferase UbiX"/>
    <property type="match status" value="1"/>
</dbReference>
<dbReference type="NCBIfam" id="NF004685">
    <property type="entry name" value="PRK06029.1"/>
    <property type="match status" value="1"/>
</dbReference>